<organism evidence="1 2">
    <name type="scientific">candidate division WOR-3 bacterium JGI_Cruoil_03_51_56</name>
    <dbReference type="NCBI Taxonomy" id="1973747"/>
    <lineage>
        <taxon>Bacteria</taxon>
        <taxon>Bacteria division WOR-3</taxon>
    </lineage>
</organism>
<accession>A0A235BP33</accession>
<dbReference type="AlphaFoldDB" id="A0A235BP33"/>
<evidence type="ECO:0000313" key="2">
    <source>
        <dbReference type="Proteomes" id="UP000215559"/>
    </source>
</evidence>
<proteinExistence type="predicted"/>
<reference evidence="1 2" key="1">
    <citation type="submission" date="2017-07" db="EMBL/GenBank/DDBJ databases">
        <title>Recovery of genomes from metagenomes via a dereplication, aggregation, and scoring strategy.</title>
        <authorList>
            <person name="Sieber C.M."/>
            <person name="Probst A.J."/>
            <person name="Sharrar A."/>
            <person name="Thomas B.C."/>
            <person name="Hess M."/>
            <person name="Tringe S.G."/>
            <person name="Banfield J.F."/>
        </authorList>
    </citation>
    <scope>NUCLEOTIDE SEQUENCE [LARGE SCALE GENOMIC DNA]</scope>
    <source>
        <strain evidence="1">JGI_Cruoil_03_51_56</strain>
    </source>
</reference>
<sequence length="60" mass="6747">MAMFLASIAGRVFAQLLSGFRVVILAHEFVNYHILCNFALRRLNYGKGAFLHALRARSHG</sequence>
<dbReference type="Proteomes" id="UP000215559">
    <property type="component" value="Unassembled WGS sequence"/>
</dbReference>
<comment type="caution">
    <text evidence="1">The sequence shown here is derived from an EMBL/GenBank/DDBJ whole genome shotgun (WGS) entry which is preliminary data.</text>
</comment>
<dbReference type="EMBL" id="NOZP01000185">
    <property type="protein sequence ID" value="OYD13916.1"/>
    <property type="molecule type" value="Genomic_DNA"/>
</dbReference>
<name>A0A235BP33_UNCW3</name>
<protein>
    <submittedName>
        <fullName evidence="1">Uncharacterized protein</fullName>
    </submittedName>
</protein>
<gene>
    <name evidence="1" type="ORF">CH330_09825</name>
</gene>
<evidence type="ECO:0000313" key="1">
    <source>
        <dbReference type="EMBL" id="OYD13916.1"/>
    </source>
</evidence>